<reference evidence="2" key="1">
    <citation type="journal article" date="2022" name="bioRxiv">
        <title>Sequencing and chromosome-scale assembly of the giantPleurodeles waltlgenome.</title>
        <authorList>
            <person name="Brown T."/>
            <person name="Elewa A."/>
            <person name="Iarovenko S."/>
            <person name="Subramanian E."/>
            <person name="Araus A.J."/>
            <person name="Petzold A."/>
            <person name="Susuki M."/>
            <person name="Suzuki K.-i.T."/>
            <person name="Hayashi T."/>
            <person name="Toyoda A."/>
            <person name="Oliveira C."/>
            <person name="Osipova E."/>
            <person name="Leigh N.D."/>
            <person name="Simon A."/>
            <person name="Yun M.H."/>
        </authorList>
    </citation>
    <scope>NUCLEOTIDE SEQUENCE</scope>
    <source>
        <strain evidence="2">20211129_DDA</strain>
        <tissue evidence="2">Liver</tissue>
    </source>
</reference>
<evidence type="ECO:0000256" key="1">
    <source>
        <dbReference type="SAM" id="MobiDB-lite"/>
    </source>
</evidence>
<name>A0AAV7M9J4_PLEWA</name>
<dbReference type="EMBL" id="JANPWB010000014">
    <property type="protein sequence ID" value="KAJ1099445.1"/>
    <property type="molecule type" value="Genomic_DNA"/>
</dbReference>
<comment type="caution">
    <text evidence="2">The sequence shown here is derived from an EMBL/GenBank/DDBJ whole genome shotgun (WGS) entry which is preliminary data.</text>
</comment>
<sequence length="92" mass="10245">MVSVTQVDGGGAGLTLTCSADKPPLGPKQSTLDRYAQPSEAVQMAGPGDSQWYTQTQRHYWLPLHNQEICSMQKSDPLSLKLPFYDKTCRMR</sequence>
<evidence type="ECO:0000313" key="2">
    <source>
        <dbReference type="EMBL" id="KAJ1099445.1"/>
    </source>
</evidence>
<organism evidence="2 3">
    <name type="scientific">Pleurodeles waltl</name>
    <name type="common">Iberian ribbed newt</name>
    <dbReference type="NCBI Taxonomy" id="8319"/>
    <lineage>
        <taxon>Eukaryota</taxon>
        <taxon>Metazoa</taxon>
        <taxon>Chordata</taxon>
        <taxon>Craniata</taxon>
        <taxon>Vertebrata</taxon>
        <taxon>Euteleostomi</taxon>
        <taxon>Amphibia</taxon>
        <taxon>Batrachia</taxon>
        <taxon>Caudata</taxon>
        <taxon>Salamandroidea</taxon>
        <taxon>Salamandridae</taxon>
        <taxon>Pleurodelinae</taxon>
        <taxon>Pleurodeles</taxon>
    </lineage>
</organism>
<gene>
    <name evidence="2" type="ORF">NDU88_004546</name>
</gene>
<protein>
    <submittedName>
        <fullName evidence="2">Uncharacterized protein</fullName>
    </submittedName>
</protein>
<keyword evidence="3" id="KW-1185">Reference proteome</keyword>
<feature type="region of interest" description="Disordered" evidence="1">
    <location>
        <begin position="1"/>
        <end position="32"/>
    </location>
</feature>
<proteinExistence type="predicted"/>
<evidence type="ECO:0000313" key="3">
    <source>
        <dbReference type="Proteomes" id="UP001066276"/>
    </source>
</evidence>
<dbReference type="AlphaFoldDB" id="A0AAV7M9J4"/>
<dbReference type="Proteomes" id="UP001066276">
    <property type="component" value="Chromosome 10"/>
</dbReference>
<accession>A0AAV7M9J4</accession>